<keyword evidence="3" id="KW-1185">Reference proteome</keyword>
<name>A0ABN6VL10_9HYPH</name>
<gene>
    <name evidence="2" type="ORF">SS37A_39790</name>
</gene>
<evidence type="ECO:0000313" key="3">
    <source>
        <dbReference type="Proteomes" id="UP001317629"/>
    </source>
</evidence>
<protein>
    <submittedName>
        <fullName evidence="2">Uncharacterized protein</fullName>
    </submittedName>
</protein>
<accession>A0ABN6VL10</accession>
<feature type="region of interest" description="Disordered" evidence="1">
    <location>
        <begin position="27"/>
        <end position="54"/>
    </location>
</feature>
<sequence>MRGFIVVEFAFNALGLAMEEIDEGSQEVGRSASRRGVEKEAGQSVDGGFERKRRGIRRGQGTRIRLVVQGAVAMQSQFIEKVRPRRLDFVIRSERPEGQGGDFFVHGVALSLEAAPIRALTAIRSHGRIAPHPKGRSKAKNAPRRLLWVARNARSASVGQGKEVGGERCGKRAVCGDIAALSGRRAALSKKSCRDVG</sequence>
<keyword evidence="2" id="KW-0614">Plasmid</keyword>
<proteinExistence type="predicted"/>
<organism evidence="2 3">
    <name type="scientific">Methylocystis iwaonis</name>
    <dbReference type="NCBI Taxonomy" id="2885079"/>
    <lineage>
        <taxon>Bacteria</taxon>
        <taxon>Pseudomonadati</taxon>
        <taxon>Pseudomonadota</taxon>
        <taxon>Alphaproteobacteria</taxon>
        <taxon>Hyphomicrobiales</taxon>
        <taxon>Methylocystaceae</taxon>
        <taxon>Methylocystis</taxon>
    </lineage>
</organism>
<dbReference type="EMBL" id="AP027144">
    <property type="protein sequence ID" value="BDV36449.1"/>
    <property type="molecule type" value="Genomic_DNA"/>
</dbReference>
<evidence type="ECO:0000256" key="1">
    <source>
        <dbReference type="SAM" id="MobiDB-lite"/>
    </source>
</evidence>
<geneLocation type="plasmid" evidence="2 3">
    <name>pSS37A-Re-2</name>
</geneLocation>
<reference evidence="2 3" key="1">
    <citation type="journal article" date="2023" name="Int. J. Syst. Evol. Microbiol.">
        <title>Methylocystis iwaonis sp. nov., a type II methane-oxidizing bacterium from surface soil of a rice paddy field in Japan, and emended description of the genus Methylocystis (ex Whittenbury et al. 1970) Bowman et al. 1993.</title>
        <authorList>
            <person name="Kaise H."/>
            <person name="Sawadogo J.B."/>
            <person name="Alam M.S."/>
            <person name="Ueno C."/>
            <person name="Dianou D."/>
            <person name="Shinjo R."/>
            <person name="Asakawa S."/>
        </authorList>
    </citation>
    <scope>NUCLEOTIDE SEQUENCE [LARGE SCALE GENOMIC DNA]</scope>
    <source>
        <strain evidence="3">SS37A-Re</strain>
        <plasmid evidence="2">pSS37A-Re-2</plasmid>
    </source>
</reference>
<evidence type="ECO:0000313" key="2">
    <source>
        <dbReference type="EMBL" id="BDV36449.1"/>
    </source>
</evidence>
<dbReference type="Proteomes" id="UP001317629">
    <property type="component" value="Plasmid pSS37A-Re-2"/>
</dbReference>